<dbReference type="GO" id="GO:0006313">
    <property type="term" value="P:DNA transposition"/>
    <property type="evidence" value="ECO:0007669"/>
    <property type="project" value="InterPro"/>
</dbReference>
<dbReference type="SUPFAM" id="SSF48295">
    <property type="entry name" value="TrpR-like"/>
    <property type="match status" value="1"/>
</dbReference>
<proteinExistence type="predicted"/>
<evidence type="ECO:0000259" key="1">
    <source>
        <dbReference type="SMART" id="SM00760"/>
    </source>
</evidence>
<dbReference type="GO" id="GO:0005524">
    <property type="term" value="F:ATP binding"/>
    <property type="evidence" value="ECO:0007669"/>
    <property type="project" value="InterPro"/>
</dbReference>
<dbReference type="InterPro" id="IPR013159">
    <property type="entry name" value="DnaA_C"/>
</dbReference>
<evidence type="ECO:0000259" key="2">
    <source>
        <dbReference type="SMART" id="SM01321"/>
    </source>
</evidence>
<evidence type="ECO:0000313" key="3">
    <source>
        <dbReference type="EMBL" id="KKL06830.1"/>
    </source>
</evidence>
<dbReference type="CDD" id="cd06571">
    <property type="entry name" value="Bac_DnaA_C"/>
    <property type="match status" value="1"/>
</dbReference>
<dbReference type="AlphaFoldDB" id="A0A0F9ABL5"/>
<dbReference type="GO" id="GO:0006270">
    <property type="term" value="P:DNA replication initiation"/>
    <property type="evidence" value="ECO:0007669"/>
    <property type="project" value="InterPro"/>
</dbReference>
<dbReference type="SUPFAM" id="SSF143422">
    <property type="entry name" value="Transposase IS200-like"/>
    <property type="match status" value="1"/>
</dbReference>
<comment type="caution">
    <text evidence="3">The sequence shown here is derived from an EMBL/GenBank/DDBJ whole genome shotgun (WGS) entry which is preliminary data.</text>
</comment>
<dbReference type="Pfam" id="PF01797">
    <property type="entry name" value="Y1_Tnp"/>
    <property type="match status" value="1"/>
</dbReference>
<dbReference type="EMBL" id="LAZR01043539">
    <property type="protein sequence ID" value="KKL06830.1"/>
    <property type="molecule type" value="Genomic_DNA"/>
</dbReference>
<dbReference type="NCBIfam" id="NF047646">
    <property type="entry name" value="REP_Tyr_transpos"/>
    <property type="match status" value="1"/>
</dbReference>
<accession>A0A0F9ABL5</accession>
<feature type="domain" description="Chromosomal replication initiator DnaA C-terminal" evidence="1">
    <location>
        <begin position="235"/>
        <end position="291"/>
    </location>
</feature>
<dbReference type="SMART" id="SM00760">
    <property type="entry name" value="Bac_DnaA_C"/>
    <property type="match status" value="1"/>
</dbReference>
<sequence length="319" mass="37062">MHMARPLRITFPGAFYHVTSCGNERKAVFKSKRDREKYLEYLESATTRYDAVIHAFCLMDNHYHLLLETPSGNLPRIMRHINGAYTTYFNAKRARSGHLFQGRYRAILVDKDEYAKHLSRYIHLNPVRAKMVETPGAYMWSSYRFFIGNEKSPKWLYRDFILGYFGRKISDAQNGYKEFVSSYVNKKYESPLKDVVGSILLGAPDFVNFVKENFLSGKRPDKDLPALRQLIPRISMPDIFHAVDSEFGNDPTLARVLKIYLCRQHTGEKLKAIGANFGISESAVSHACRRATDRIRRNSKLRKKIEKMNKKLNQSRFKT</sequence>
<dbReference type="InterPro" id="IPR002686">
    <property type="entry name" value="Transposase_17"/>
</dbReference>
<protein>
    <recommendedName>
        <fullName evidence="4">Transposase IS200-like domain-containing protein</fullName>
    </recommendedName>
</protein>
<name>A0A0F9ABL5_9ZZZZ</name>
<dbReference type="PANTHER" id="PTHR34322">
    <property type="entry name" value="TRANSPOSASE, Y1_TNP DOMAIN-CONTAINING"/>
    <property type="match status" value="1"/>
</dbReference>
<dbReference type="SMART" id="SM01321">
    <property type="entry name" value="Y1_Tnp"/>
    <property type="match status" value="1"/>
</dbReference>
<dbReference type="InterPro" id="IPR036515">
    <property type="entry name" value="Transposase_17_sf"/>
</dbReference>
<dbReference type="GO" id="GO:0043565">
    <property type="term" value="F:sequence-specific DNA binding"/>
    <property type="evidence" value="ECO:0007669"/>
    <property type="project" value="InterPro"/>
</dbReference>
<gene>
    <name evidence="3" type="ORF">LCGC14_2592100</name>
</gene>
<dbReference type="InterPro" id="IPR010921">
    <property type="entry name" value="Trp_repressor/repl_initiator"/>
</dbReference>
<dbReference type="GO" id="GO:0006275">
    <property type="term" value="P:regulation of DNA replication"/>
    <property type="evidence" value="ECO:0007669"/>
    <property type="project" value="InterPro"/>
</dbReference>
<dbReference type="Gene3D" id="1.10.1750.10">
    <property type="match status" value="1"/>
</dbReference>
<organism evidence="3">
    <name type="scientific">marine sediment metagenome</name>
    <dbReference type="NCBI Taxonomy" id="412755"/>
    <lineage>
        <taxon>unclassified sequences</taxon>
        <taxon>metagenomes</taxon>
        <taxon>ecological metagenomes</taxon>
    </lineage>
</organism>
<reference evidence="3" key="1">
    <citation type="journal article" date="2015" name="Nature">
        <title>Complex archaea that bridge the gap between prokaryotes and eukaryotes.</title>
        <authorList>
            <person name="Spang A."/>
            <person name="Saw J.H."/>
            <person name="Jorgensen S.L."/>
            <person name="Zaremba-Niedzwiedzka K."/>
            <person name="Martijn J."/>
            <person name="Lind A.E."/>
            <person name="van Eijk R."/>
            <person name="Schleper C."/>
            <person name="Guy L."/>
            <person name="Ettema T.J."/>
        </authorList>
    </citation>
    <scope>NUCLEOTIDE SEQUENCE</scope>
</reference>
<feature type="domain" description="Transposase IS200-like" evidence="2">
    <location>
        <begin position="11"/>
        <end position="125"/>
    </location>
</feature>
<dbReference type="GO" id="GO:0004803">
    <property type="term" value="F:transposase activity"/>
    <property type="evidence" value="ECO:0007669"/>
    <property type="project" value="InterPro"/>
</dbReference>
<dbReference type="PANTHER" id="PTHR34322:SF2">
    <property type="entry name" value="TRANSPOSASE IS200-LIKE DOMAIN-CONTAINING PROTEIN"/>
    <property type="match status" value="1"/>
</dbReference>
<dbReference type="Gene3D" id="3.30.70.1290">
    <property type="entry name" value="Transposase IS200-like"/>
    <property type="match status" value="1"/>
</dbReference>
<evidence type="ECO:0008006" key="4">
    <source>
        <dbReference type="Google" id="ProtNLM"/>
    </source>
</evidence>